<dbReference type="RefSeq" id="WP_147185755.1">
    <property type="nucleotide sequence ID" value="NZ_CP042382.1"/>
</dbReference>
<evidence type="ECO:0000256" key="2">
    <source>
        <dbReference type="ARBA" id="ARBA00023239"/>
    </source>
</evidence>
<sequence>MLAANDYRGGLGLSLFRRCSIGILLLTCLVTGPAYAELMTLKKRQQLDLSQYSVTDPEASYFDVATRKALLASTDNSLLLQSIDNLSGGMSCRQLLEIPPITNRLRIPGFYPDPQAWRQASQPLFQFEDSVSNLAGAFVATNDDYYAQCLGRFLDQWASQDALVHFHYSPSDRQAWYATESMIFAAAMAYSIVRPELEDQPEQRERIEDWFSRLAYRHAYVPNQTKESCCNNHFYRRALYATMIGVLTEDNELFRYGVGAVYSALNEMTSSGGLPRELARGRRAVHYQNYALMYLVTNMQIISRQGYDIFHLEVDGHTIKDAVDFLLDAIEDASILGENIPREQYHGFLRDNQYSSWMEIYQQHFSDPRIAEFLITQRPIYNRSAGGYVTLFFMDPTVQKYRRPKTEDEEKQQLSVYGKESSPL</sequence>
<organism evidence="5 6">
    <name type="scientific">Pistricoccus aurantiacus</name>
    <dbReference type="NCBI Taxonomy" id="1883414"/>
    <lineage>
        <taxon>Bacteria</taxon>
        <taxon>Pseudomonadati</taxon>
        <taxon>Pseudomonadota</taxon>
        <taxon>Gammaproteobacteria</taxon>
        <taxon>Oceanospirillales</taxon>
        <taxon>Halomonadaceae</taxon>
        <taxon>Pistricoccus</taxon>
    </lineage>
</organism>
<feature type="region of interest" description="Disordered" evidence="3">
    <location>
        <begin position="403"/>
        <end position="424"/>
    </location>
</feature>
<evidence type="ECO:0000256" key="1">
    <source>
        <dbReference type="ARBA" id="ARBA00022729"/>
    </source>
</evidence>
<proteinExistence type="predicted"/>
<dbReference type="GO" id="GO:0042597">
    <property type="term" value="C:periplasmic space"/>
    <property type="evidence" value="ECO:0007669"/>
    <property type="project" value="InterPro"/>
</dbReference>
<protein>
    <submittedName>
        <fullName evidence="5">Poly(Beta-D-mannuronate) lyase</fullName>
    </submittedName>
</protein>
<dbReference type="Proteomes" id="UP000321272">
    <property type="component" value="Chromosome"/>
</dbReference>
<dbReference type="SUPFAM" id="SSF48230">
    <property type="entry name" value="Chondroitin AC/alginate lyase"/>
    <property type="match status" value="1"/>
</dbReference>
<dbReference type="InterPro" id="IPR008397">
    <property type="entry name" value="Alginate_lyase_dom"/>
</dbReference>
<keyword evidence="6" id="KW-1185">Reference proteome</keyword>
<dbReference type="OrthoDB" id="7210452at2"/>
<dbReference type="AlphaFoldDB" id="A0A5B8T0A7"/>
<dbReference type="KEGG" id="paur:FGL86_16335"/>
<keyword evidence="2 5" id="KW-0456">Lyase</keyword>
<evidence type="ECO:0000313" key="6">
    <source>
        <dbReference type="Proteomes" id="UP000321272"/>
    </source>
</evidence>
<reference evidence="5 6" key="1">
    <citation type="submission" date="2019-06" db="EMBL/GenBank/DDBJ databases">
        <title>Genome analyses of bacteria isolated from kimchi.</title>
        <authorList>
            <person name="Lee S."/>
            <person name="Ahn S."/>
            <person name="Roh S."/>
        </authorList>
    </citation>
    <scope>NUCLEOTIDE SEQUENCE [LARGE SCALE GENOMIC DNA]</scope>
    <source>
        <strain evidence="5 6">CBA4606</strain>
    </source>
</reference>
<evidence type="ECO:0000256" key="3">
    <source>
        <dbReference type="SAM" id="MobiDB-lite"/>
    </source>
</evidence>
<dbReference type="Pfam" id="PF05426">
    <property type="entry name" value="Alginate_lyase"/>
    <property type="match status" value="1"/>
</dbReference>
<dbReference type="GO" id="GO:0016829">
    <property type="term" value="F:lyase activity"/>
    <property type="evidence" value="ECO:0007669"/>
    <property type="project" value="UniProtKB-KW"/>
</dbReference>
<dbReference type="InterPro" id="IPR008929">
    <property type="entry name" value="Chondroitin_lyas"/>
</dbReference>
<accession>A0A5B8T0A7</accession>
<dbReference type="EMBL" id="CP042382">
    <property type="protein sequence ID" value="QEA40488.1"/>
    <property type="molecule type" value="Genomic_DNA"/>
</dbReference>
<gene>
    <name evidence="5" type="ORF">FGL86_16335</name>
</gene>
<name>A0A5B8T0A7_9GAMM</name>
<keyword evidence="1" id="KW-0732">Signal</keyword>
<evidence type="ECO:0000259" key="4">
    <source>
        <dbReference type="Pfam" id="PF05426"/>
    </source>
</evidence>
<dbReference type="Gene3D" id="1.50.10.100">
    <property type="entry name" value="Chondroitin AC/alginate lyase"/>
    <property type="match status" value="1"/>
</dbReference>
<evidence type="ECO:0000313" key="5">
    <source>
        <dbReference type="EMBL" id="QEA40488.1"/>
    </source>
</evidence>
<feature type="domain" description="Alginate lyase" evidence="4">
    <location>
        <begin position="111"/>
        <end position="333"/>
    </location>
</feature>